<sequence>MRDTLNSMTPGLEAALARAGLRVNASEFLAYVEDAARRLTPPHPDPGAFLSPDQQRVLTEVGLDLSPQDPGEPDYRAGTVAAEAVLLDSALTLTEAADRLRVGIADVEARIAAGRVAGWRGRGGWRLPAWQFTEIGVLPGLAEVLDAVPDDQPDLVVAGFMMTAQATLLVDGHPVTPRRWLLTGGAPEAVAELAALLGRPV</sequence>
<evidence type="ECO:0000313" key="1">
    <source>
        <dbReference type="EMBL" id="MCP2331515.1"/>
    </source>
</evidence>
<protein>
    <recommendedName>
        <fullName evidence="3">DNA-binding protein</fullName>
    </recommendedName>
</protein>
<dbReference type="Proteomes" id="UP000791080">
    <property type="component" value="Unassembled WGS sequence"/>
</dbReference>
<name>A0ABT1JG96_ACTCY</name>
<evidence type="ECO:0008006" key="3">
    <source>
        <dbReference type="Google" id="ProtNLM"/>
    </source>
</evidence>
<comment type="caution">
    <text evidence="1">The sequence shown here is derived from an EMBL/GenBank/DDBJ whole genome shotgun (WGS) entry which is preliminary data.</text>
</comment>
<dbReference type="EMBL" id="AUBJ02000001">
    <property type="protein sequence ID" value="MCP2331515.1"/>
    <property type="molecule type" value="Genomic_DNA"/>
</dbReference>
<proteinExistence type="predicted"/>
<keyword evidence="2" id="KW-1185">Reference proteome</keyword>
<gene>
    <name evidence="1" type="ORF">G443_001785</name>
</gene>
<reference evidence="1 2" key="2">
    <citation type="submission" date="2022-06" db="EMBL/GenBank/DDBJ databases">
        <title>Genomic Encyclopedia of Type Strains, Phase I: the one thousand microbial genomes (KMG-I) project.</title>
        <authorList>
            <person name="Kyrpides N."/>
        </authorList>
    </citation>
    <scope>NUCLEOTIDE SEQUENCE [LARGE SCALE GENOMIC DNA]</scope>
    <source>
        <strain evidence="1 2">DSM 43889</strain>
    </source>
</reference>
<accession>A0ABT1JG96</accession>
<evidence type="ECO:0000313" key="2">
    <source>
        <dbReference type="Proteomes" id="UP000791080"/>
    </source>
</evidence>
<reference evidence="1 2" key="1">
    <citation type="submission" date="2013-07" db="EMBL/GenBank/DDBJ databases">
        <authorList>
            <consortium name="DOE Joint Genome Institute"/>
            <person name="Reeve W."/>
            <person name="Huntemann M."/>
            <person name="Han J."/>
            <person name="Chen A."/>
            <person name="Kyrpides N."/>
            <person name="Mavromatis K."/>
            <person name="Markowitz V."/>
            <person name="Palaniappan K."/>
            <person name="Ivanova N."/>
            <person name="Schaumberg A."/>
            <person name="Pati A."/>
            <person name="Liolios K."/>
            <person name="Nordberg H.P."/>
            <person name="Cantor M.N."/>
            <person name="Hua S.X."/>
            <person name="Woyke T."/>
        </authorList>
    </citation>
    <scope>NUCLEOTIDE SEQUENCE [LARGE SCALE GENOMIC DNA]</scope>
    <source>
        <strain evidence="1 2">DSM 43889</strain>
    </source>
</reference>
<organism evidence="1 2">
    <name type="scientific">Actinoalloteichus caeruleus DSM 43889</name>
    <dbReference type="NCBI Taxonomy" id="1120930"/>
    <lineage>
        <taxon>Bacteria</taxon>
        <taxon>Bacillati</taxon>
        <taxon>Actinomycetota</taxon>
        <taxon>Actinomycetes</taxon>
        <taxon>Pseudonocardiales</taxon>
        <taxon>Pseudonocardiaceae</taxon>
        <taxon>Actinoalloteichus</taxon>
        <taxon>Actinoalloteichus cyanogriseus</taxon>
    </lineage>
</organism>